<keyword evidence="2" id="KW-1185">Reference proteome</keyword>
<proteinExistence type="predicted"/>
<reference evidence="1" key="1">
    <citation type="submission" date="2024-03" db="EMBL/GenBank/DDBJ databases">
        <title>WGS assembly of Saponaria officinalis var. Norfolk2.</title>
        <authorList>
            <person name="Jenkins J."/>
            <person name="Shu S."/>
            <person name="Grimwood J."/>
            <person name="Barry K."/>
            <person name="Goodstein D."/>
            <person name="Schmutz J."/>
            <person name="Leebens-Mack J."/>
            <person name="Osbourn A."/>
        </authorList>
    </citation>
    <scope>NUCLEOTIDE SEQUENCE [LARGE SCALE GENOMIC DNA]</scope>
    <source>
        <strain evidence="1">JIC</strain>
    </source>
</reference>
<dbReference type="PANTHER" id="PTHR33710:SF64">
    <property type="entry name" value="ENDONUCLEASE_EXONUCLEASE_PHOSPHATASE DOMAIN-CONTAINING PROTEIN"/>
    <property type="match status" value="1"/>
</dbReference>
<dbReference type="Proteomes" id="UP001443914">
    <property type="component" value="Unassembled WGS sequence"/>
</dbReference>
<organism evidence="1 2">
    <name type="scientific">Saponaria officinalis</name>
    <name type="common">Common soapwort</name>
    <name type="synonym">Lychnis saponaria</name>
    <dbReference type="NCBI Taxonomy" id="3572"/>
    <lineage>
        <taxon>Eukaryota</taxon>
        <taxon>Viridiplantae</taxon>
        <taxon>Streptophyta</taxon>
        <taxon>Embryophyta</taxon>
        <taxon>Tracheophyta</taxon>
        <taxon>Spermatophyta</taxon>
        <taxon>Magnoliopsida</taxon>
        <taxon>eudicotyledons</taxon>
        <taxon>Gunneridae</taxon>
        <taxon>Pentapetalae</taxon>
        <taxon>Caryophyllales</taxon>
        <taxon>Caryophyllaceae</taxon>
        <taxon>Caryophylleae</taxon>
        <taxon>Saponaria</taxon>
    </lineage>
</organism>
<dbReference type="EMBL" id="JBDFQZ010000003">
    <property type="protein sequence ID" value="KAK9740793.1"/>
    <property type="molecule type" value="Genomic_DNA"/>
</dbReference>
<gene>
    <name evidence="1" type="ORF">RND81_03G060700</name>
</gene>
<accession>A0AAW1LYY5</accession>
<dbReference type="AlphaFoldDB" id="A0AAW1LYY5"/>
<sequence length="114" mass="13201">MVNPCWLAQFPSSSANFLPAGVSDHSPVFVTIFEEAAHRKRFSFLNCWVTDPLYTSVIWQAWDVPVFGSPIFHFFAKLKNVRHYLLTMHRTKFSNIQQKLNLARSALEDCQLQL</sequence>
<protein>
    <submittedName>
        <fullName evidence="1">Uncharacterized protein</fullName>
    </submittedName>
</protein>
<comment type="caution">
    <text evidence="1">The sequence shown here is derived from an EMBL/GenBank/DDBJ whole genome shotgun (WGS) entry which is preliminary data.</text>
</comment>
<evidence type="ECO:0000313" key="2">
    <source>
        <dbReference type="Proteomes" id="UP001443914"/>
    </source>
</evidence>
<evidence type="ECO:0000313" key="1">
    <source>
        <dbReference type="EMBL" id="KAK9740793.1"/>
    </source>
</evidence>
<dbReference type="PANTHER" id="PTHR33710">
    <property type="entry name" value="BNAC02G09200D PROTEIN"/>
    <property type="match status" value="1"/>
</dbReference>
<name>A0AAW1LYY5_SAPOF</name>